<organism evidence="2 3">
    <name type="scientific">Frankia casuarinae (strain DSM 45818 / CECT 9043 / HFP020203 / CcI3)</name>
    <dbReference type="NCBI Taxonomy" id="106370"/>
    <lineage>
        <taxon>Bacteria</taxon>
        <taxon>Bacillati</taxon>
        <taxon>Actinomycetota</taxon>
        <taxon>Actinomycetes</taxon>
        <taxon>Frankiales</taxon>
        <taxon>Frankiaceae</taxon>
        <taxon>Frankia</taxon>
    </lineage>
</organism>
<keyword evidence="3" id="KW-1185">Reference proteome</keyword>
<dbReference type="HOGENOM" id="CLU_1561678_0_0_11"/>
<dbReference type="OrthoDB" id="7594557at2"/>
<dbReference type="KEGG" id="fra:Francci3_0125"/>
<proteinExistence type="predicted"/>
<dbReference type="eggNOG" id="ENOG502ZKJE">
    <property type="taxonomic scope" value="Bacteria"/>
</dbReference>
<evidence type="ECO:0000259" key="1">
    <source>
        <dbReference type="Pfam" id="PF18138"/>
    </source>
</evidence>
<name>Q2JGS3_FRACC</name>
<dbReference type="EMBL" id="CP000249">
    <property type="protein sequence ID" value="ABD09519.1"/>
    <property type="molecule type" value="Genomic_DNA"/>
</dbReference>
<sequence>MTITATLTTNETFSIASARYVASKIATDLAQLQRYYGKPSDTEIIDLAAEATALAHGGHVDKVIYGFQCRGAWILTLEYVFVNGTLTTDDRAGGVCRHADVVDATFTSYLIHSPAWWRLDAAIRDTIEKSLPIVRTPAAAPGYSGGFHTTDRTYSAQGTGFTRSSYRPL</sequence>
<reference evidence="2 3" key="1">
    <citation type="journal article" date="2007" name="Genome Res.">
        <title>Genome characteristics of facultatively symbiotic Frankia sp. strains reflect host range and host plant biogeography.</title>
        <authorList>
            <person name="Normand P."/>
            <person name="Lapierre P."/>
            <person name="Tisa L.S."/>
            <person name="Gogarten J.P."/>
            <person name="Alloisio N."/>
            <person name="Bagnarol E."/>
            <person name="Bassi C.A."/>
            <person name="Berry A.M."/>
            <person name="Bickhart D.M."/>
            <person name="Choisne N."/>
            <person name="Couloux A."/>
            <person name="Cournoyer B."/>
            <person name="Cruveiller S."/>
            <person name="Daubin V."/>
            <person name="Demange N."/>
            <person name="Francino M.P."/>
            <person name="Goltsman E."/>
            <person name="Huang Y."/>
            <person name="Kopp O.R."/>
            <person name="Labarre L."/>
            <person name="Lapidus A."/>
            <person name="Lavire C."/>
            <person name="Marechal J."/>
            <person name="Martinez M."/>
            <person name="Mastronunzio J.E."/>
            <person name="Mullin B.C."/>
            <person name="Niemann J."/>
            <person name="Pujic P."/>
            <person name="Rawnsley T."/>
            <person name="Rouy Z."/>
            <person name="Schenowitz C."/>
            <person name="Sellstedt A."/>
            <person name="Tavares F."/>
            <person name="Tomkins J.P."/>
            <person name="Vallenet D."/>
            <person name="Valverde C."/>
            <person name="Wall L.G."/>
            <person name="Wang Y."/>
            <person name="Medigue C."/>
            <person name="Benson D.R."/>
        </authorList>
    </citation>
    <scope>NUCLEOTIDE SEQUENCE [LARGE SCALE GENOMIC DNA]</scope>
    <source>
        <strain evidence="3">DSM 45818 / CECT 9043 / CcI3</strain>
    </source>
</reference>
<protein>
    <recommendedName>
        <fullName evidence="1">Bacterial HORMA domain-containing protein</fullName>
    </recommendedName>
</protein>
<dbReference type="AlphaFoldDB" id="Q2JGS3"/>
<feature type="domain" description="Bacterial HORMA" evidence="1">
    <location>
        <begin position="4"/>
        <end position="167"/>
    </location>
</feature>
<dbReference type="Proteomes" id="UP000001937">
    <property type="component" value="Chromosome"/>
</dbReference>
<dbReference type="Pfam" id="PF18138">
    <property type="entry name" value="bacHORMA_1"/>
    <property type="match status" value="1"/>
</dbReference>
<evidence type="ECO:0000313" key="3">
    <source>
        <dbReference type="Proteomes" id="UP000001937"/>
    </source>
</evidence>
<dbReference type="InterPro" id="IPR041162">
    <property type="entry name" value="Bact_HORMA_1"/>
</dbReference>
<evidence type="ECO:0000313" key="2">
    <source>
        <dbReference type="EMBL" id="ABD09519.1"/>
    </source>
</evidence>
<dbReference type="STRING" id="106370.Francci3_0125"/>
<gene>
    <name evidence="2" type="ordered locus">Francci3_0125</name>
</gene>
<dbReference type="RefSeq" id="WP_011434600.1">
    <property type="nucleotide sequence ID" value="NC_007777.1"/>
</dbReference>
<accession>Q2JGS3</accession>